<sequence>MFATLNPEAPDLIPDTIAYQKRIHKNAISMSVGLTNISPC</sequence>
<name>A0A3P3XNE2_9SPIR</name>
<gene>
    <name evidence="1" type="ORF">SPIRO4BDMA_30060</name>
</gene>
<organism evidence="1">
    <name type="scientific">uncultured spirochete</name>
    <dbReference type="NCBI Taxonomy" id="156406"/>
    <lineage>
        <taxon>Bacteria</taxon>
        <taxon>Pseudomonadati</taxon>
        <taxon>Spirochaetota</taxon>
        <taxon>Spirochaetia</taxon>
        <taxon>Spirochaetales</taxon>
        <taxon>environmental samples</taxon>
    </lineage>
</organism>
<dbReference type="AlphaFoldDB" id="A0A3P3XNE2"/>
<protein>
    <submittedName>
        <fullName evidence="1">Uncharacterized protein</fullName>
    </submittedName>
</protein>
<proteinExistence type="predicted"/>
<dbReference type="EMBL" id="FWDO01000003">
    <property type="protein sequence ID" value="SLM17423.1"/>
    <property type="molecule type" value="Genomic_DNA"/>
</dbReference>
<reference evidence="1" key="1">
    <citation type="submission" date="2017-02" db="EMBL/GenBank/DDBJ databases">
        <authorList>
            <person name="Regsiter A."/>
            <person name="William W."/>
        </authorList>
    </citation>
    <scope>NUCLEOTIDE SEQUENCE</scope>
    <source>
        <strain evidence="1">BdmA 4</strain>
    </source>
</reference>
<evidence type="ECO:0000313" key="1">
    <source>
        <dbReference type="EMBL" id="SLM17423.1"/>
    </source>
</evidence>
<accession>A0A3P3XNE2</accession>